<evidence type="ECO:0000313" key="2">
    <source>
        <dbReference type="Proteomes" id="UP000061660"/>
    </source>
</evidence>
<dbReference type="EMBL" id="CP013652">
    <property type="protein sequence ID" value="ALS21573.1"/>
    <property type="molecule type" value="Genomic_DNA"/>
</dbReference>
<dbReference type="PATRIC" id="fig|162209.4.peg.1272"/>
<accession>A0A0U2W234</accession>
<dbReference type="STRING" id="162209.IJ22_11970"/>
<dbReference type="GO" id="GO:0004061">
    <property type="term" value="F:arylformamidase activity"/>
    <property type="evidence" value="ECO:0007669"/>
    <property type="project" value="InterPro"/>
</dbReference>
<dbReference type="AlphaFoldDB" id="A0A0U2W234"/>
<dbReference type="Pfam" id="PF04199">
    <property type="entry name" value="Cyclase"/>
    <property type="match status" value="1"/>
</dbReference>
<dbReference type="Proteomes" id="UP000061660">
    <property type="component" value="Chromosome"/>
</dbReference>
<proteinExistence type="predicted"/>
<organism evidence="1 2">
    <name type="scientific">Paenibacillus naphthalenovorans</name>
    <dbReference type="NCBI Taxonomy" id="162209"/>
    <lineage>
        <taxon>Bacteria</taxon>
        <taxon>Bacillati</taxon>
        <taxon>Bacillota</taxon>
        <taxon>Bacilli</taxon>
        <taxon>Bacillales</taxon>
        <taxon>Paenibacillaceae</taxon>
        <taxon>Paenibacillus</taxon>
    </lineage>
</organism>
<dbReference type="RefSeq" id="WP_062407892.1">
    <property type="nucleotide sequence ID" value="NZ_BJCS01000003.1"/>
</dbReference>
<dbReference type="SUPFAM" id="SSF102198">
    <property type="entry name" value="Putative cyclase"/>
    <property type="match status" value="1"/>
</dbReference>
<dbReference type="Gene3D" id="3.50.30.50">
    <property type="entry name" value="Putative cyclase"/>
    <property type="match status" value="1"/>
</dbReference>
<protein>
    <submittedName>
        <fullName evidence="1">Putative cyclase</fullName>
    </submittedName>
</protein>
<dbReference type="InterPro" id="IPR007325">
    <property type="entry name" value="KFase/CYL"/>
</dbReference>
<name>A0A0U2W234_9BACL</name>
<dbReference type="InterPro" id="IPR037175">
    <property type="entry name" value="KFase_sf"/>
</dbReference>
<dbReference type="GO" id="GO:0019441">
    <property type="term" value="P:L-tryptophan catabolic process to kynurenine"/>
    <property type="evidence" value="ECO:0007669"/>
    <property type="project" value="InterPro"/>
</dbReference>
<keyword evidence="2" id="KW-1185">Reference proteome</keyword>
<dbReference type="PANTHER" id="PTHR31118">
    <property type="entry name" value="CYCLASE-LIKE PROTEIN 2"/>
    <property type="match status" value="1"/>
</dbReference>
<dbReference type="KEGG" id="pnp:IJ22_11970"/>
<evidence type="ECO:0000313" key="1">
    <source>
        <dbReference type="EMBL" id="ALS21573.1"/>
    </source>
</evidence>
<sequence length="252" mass="28336">MSSVRNLLHAVESMEMIDLTHVLEEDMPVYPTHSRYFHTKWDSFETGSPALVCQLLINEHCGTHVDATGHFLKEGEPAHRYMAETPLEHCMGRALTLDFSSYEASDLVSRQEVLSWEREHFSIEEGDIVLFRFGWDRYWTPRSAGRTYTASWPGLSEEAAAYLASKKIKAVGCDTLAVDSSHSDGYPAHYQLLGNGITIFENLKGLERIAGESFFIGFPLKIKGGSGSPVRAVAWIPKNEARRLSVHHAEHQ</sequence>
<dbReference type="OrthoDB" id="9796085at2"/>
<dbReference type="PANTHER" id="PTHR31118:SF12">
    <property type="entry name" value="CYCLASE-LIKE PROTEIN 2"/>
    <property type="match status" value="1"/>
</dbReference>
<reference evidence="2" key="1">
    <citation type="submission" date="2015-12" db="EMBL/GenBank/DDBJ databases">
        <title>Complete genome sequences of two moderately thermophilic Paenibacillus species.</title>
        <authorList>
            <person name="Butler R.III."/>
            <person name="Wang J."/>
            <person name="Stark B.C."/>
            <person name="Pombert J.-F."/>
        </authorList>
    </citation>
    <scope>NUCLEOTIDE SEQUENCE [LARGE SCALE GENOMIC DNA]</scope>
    <source>
        <strain evidence="2">32O-Y</strain>
    </source>
</reference>
<reference evidence="1 2" key="2">
    <citation type="journal article" date="2016" name="Genome Announc.">
        <title>Complete Genome Sequences of Two Interactive Moderate Thermophiles, Paenibacillus napthalenovorans 32O-Y and Paenibacillus sp. 32O-W.</title>
        <authorList>
            <person name="Butler R.R.III."/>
            <person name="Wang J."/>
            <person name="Stark B.C."/>
            <person name="Pombert J.F."/>
        </authorList>
    </citation>
    <scope>NUCLEOTIDE SEQUENCE [LARGE SCALE GENOMIC DNA]</scope>
    <source>
        <strain evidence="1 2">32O-Y</strain>
    </source>
</reference>
<gene>
    <name evidence="1" type="ORF">IJ22_11970</name>
</gene>